<proteinExistence type="predicted"/>
<keyword evidence="2" id="KW-1185">Reference proteome</keyword>
<accession>A0A401ULL2</accession>
<evidence type="ECO:0008006" key="3">
    <source>
        <dbReference type="Google" id="ProtNLM"/>
    </source>
</evidence>
<dbReference type="Proteomes" id="UP000287872">
    <property type="component" value="Unassembled WGS sequence"/>
</dbReference>
<organism evidence="1 2">
    <name type="scientific">Clostridium tagluense</name>
    <dbReference type="NCBI Taxonomy" id="360422"/>
    <lineage>
        <taxon>Bacteria</taxon>
        <taxon>Bacillati</taxon>
        <taxon>Bacillota</taxon>
        <taxon>Clostridia</taxon>
        <taxon>Eubacteriales</taxon>
        <taxon>Clostridiaceae</taxon>
        <taxon>Clostridium</taxon>
    </lineage>
</organism>
<sequence length="298" mass="34519">MLEGNELLEQKELREKAISRIEVLDKVGDLLLLPNTEKATTTQVATYYGVDRGVIENYYKLSKYQYIKEELESDGMKLYSYSEITNEIGNNFKTLQDNGLKIPTRGTYLFPKRAILRMGMLLRDSLIAKEIRTRLLDVIQDVEKESPQIIHNVVQEISEEKQIMLDRITAEMDGNYDKVCECNAKLFALKNKRIKELEVTNDIIITNALTIMESRDVINRLVRNISMKEYNGMFGMAYGELYTKVNYKLGINIKARDKKKSESYLHTLTQDETYKVEKIVRSWAVKLGLNVEHLLKLA</sequence>
<evidence type="ECO:0000313" key="2">
    <source>
        <dbReference type="Proteomes" id="UP000287872"/>
    </source>
</evidence>
<name>A0A401ULL2_9CLOT</name>
<comment type="caution">
    <text evidence="1">The sequence shown here is derived from an EMBL/GenBank/DDBJ whole genome shotgun (WGS) entry which is preliminary data.</text>
</comment>
<dbReference type="RefSeq" id="WP_125001022.1">
    <property type="nucleotide sequence ID" value="NZ_BHYK01000010.1"/>
</dbReference>
<gene>
    <name evidence="1" type="ORF">Ctaglu_20410</name>
</gene>
<dbReference type="EMBL" id="BHYK01000010">
    <property type="protein sequence ID" value="GCD10418.1"/>
    <property type="molecule type" value="Genomic_DNA"/>
</dbReference>
<protein>
    <recommendedName>
        <fullName evidence="3">Antirepressor protein C-terminal domain-containing protein</fullName>
    </recommendedName>
</protein>
<evidence type="ECO:0000313" key="1">
    <source>
        <dbReference type="EMBL" id="GCD10418.1"/>
    </source>
</evidence>
<dbReference type="OrthoDB" id="696873at2"/>
<reference evidence="1 2" key="1">
    <citation type="submission" date="2018-11" db="EMBL/GenBank/DDBJ databases">
        <title>Genome sequencing and assembly of Clostridium tagluense strain A121.</title>
        <authorList>
            <person name="Murakami T."/>
            <person name="Segawa T."/>
            <person name="Shcherbakova V.A."/>
            <person name="Mori H."/>
            <person name="Yoshimura Y."/>
        </authorList>
    </citation>
    <scope>NUCLEOTIDE SEQUENCE [LARGE SCALE GENOMIC DNA]</scope>
    <source>
        <strain evidence="1 2">A121</strain>
    </source>
</reference>
<dbReference type="AlphaFoldDB" id="A0A401ULL2"/>